<dbReference type="Proteomes" id="UP000177751">
    <property type="component" value="Unassembled WGS sequence"/>
</dbReference>
<proteinExistence type="predicted"/>
<evidence type="ECO:0000313" key="1">
    <source>
        <dbReference type="EMBL" id="OGZ84691.1"/>
    </source>
</evidence>
<evidence type="ECO:0000313" key="2">
    <source>
        <dbReference type="Proteomes" id="UP000177751"/>
    </source>
</evidence>
<protein>
    <submittedName>
        <fullName evidence="1">Uncharacterized protein</fullName>
    </submittedName>
</protein>
<sequence length="105" mass="12599">MTQMDGKGKKENVRFGNLSKSQQDFFLTYAPRDCLGEKAKIFKEKFRKQFPELVVTDKDFSCLLKYRREMRMKERRKKAATDRRSQLRAGARDYWRNRRRAIIAG</sequence>
<name>A0A1G2JDT9_9BACT</name>
<reference evidence="1 2" key="1">
    <citation type="journal article" date="2016" name="Nat. Commun.">
        <title>Thousands of microbial genomes shed light on interconnected biogeochemical processes in an aquifer system.</title>
        <authorList>
            <person name="Anantharaman K."/>
            <person name="Brown C.T."/>
            <person name="Hug L.A."/>
            <person name="Sharon I."/>
            <person name="Castelle C.J."/>
            <person name="Probst A.J."/>
            <person name="Thomas B.C."/>
            <person name="Singh A."/>
            <person name="Wilkins M.J."/>
            <person name="Karaoz U."/>
            <person name="Brodie E.L."/>
            <person name="Williams K.H."/>
            <person name="Hubbard S.S."/>
            <person name="Banfield J.F."/>
        </authorList>
    </citation>
    <scope>NUCLEOTIDE SEQUENCE [LARGE SCALE GENOMIC DNA]</scope>
</reference>
<gene>
    <name evidence="1" type="ORF">A2401_01425</name>
</gene>
<dbReference type="AlphaFoldDB" id="A0A1G2JDT9"/>
<accession>A0A1G2JDT9</accession>
<comment type="caution">
    <text evidence="1">The sequence shown here is derived from an EMBL/GenBank/DDBJ whole genome shotgun (WGS) entry which is preliminary data.</text>
</comment>
<organism evidence="1 2">
    <name type="scientific">Candidatus Staskawiczbacteria bacterium RIFOXYC1_FULL_38_18</name>
    <dbReference type="NCBI Taxonomy" id="1802229"/>
    <lineage>
        <taxon>Bacteria</taxon>
        <taxon>Candidatus Staskawicziibacteriota</taxon>
    </lineage>
</organism>
<dbReference type="EMBL" id="MHPP01000014">
    <property type="protein sequence ID" value="OGZ84691.1"/>
    <property type="molecule type" value="Genomic_DNA"/>
</dbReference>